<dbReference type="Gene3D" id="1.10.510.10">
    <property type="entry name" value="Transferase(Phosphotransferase) domain 1"/>
    <property type="match status" value="1"/>
</dbReference>
<evidence type="ECO:0000256" key="1">
    <source>
        <dbReference type="ARBA" id="ARBA00022527"/>
    </source>
</evidence>
<dbReference type="PANTHER" id="PTHR24056">
    <property type="entry name" value="CELL DIVISION PROTEIN KINASE"/>
    <property type="match status" value="1"/>
</dbReference>
<proteinExistence type="predicted"/>
<dbReference type="GO" id="GO:0030332">
    <property type="term" value="F:cyclin binding"/>
    <property type="evidence" value="ECO:0007669"/>
    <property type="project" value="TreeGrafter"/>
</dbReference>
<dbReference type="SUPFAM" id="SSF56112">
    <property type="entry name" value="Protein kinase-like (PK-like)"/>
    <property type="match status" value="1"/>
</dbReference>
<dbReference type="GO" id="GO:0000307">
    <property type="term" value="C:cyclin-dependent protein kinase holoenzyme complex"/>
    <property type="evidence" value="ECO:0007669"/>
    <property type="project" value="TreeGrafter"/>
</dbReference>
<dbReference type="GO" id="GO:0007165">
    <property type="term" value="P:signal transduction"/>
    <property type="evidence" value="ECO:0007669"/>
    <property type="project" value="TreeGrafter"/>
</dbReference>
<dbReference type="InterPro" id="IPR011009">
    <property type="entry name" value="Kinase-like_dom_sf"/>
</dbReference>
<keyword evidence="5" id="KW-0067">ATP-binding</keyword>
<protein>
    <submittedName>
        <fullName evidence="6">Cyclin-dependent kinase 4</fullName>
    </submittedName>
</protein>
<accession>A0A087T1W3</accession>
<evidence type="ECO:0000256" key="3">
    <source>
        <dbReference type="ARBA" id="ARBA00022741"/>
    </source>
</evidence>
<gene>
    <name evidence="6" type="ORF">X975_11184</name>
</gene>
<evidence type="ECO:0000256" key="4">
    <source>
        <dbReference type="ARBA" id="ARBA00022777"/>
    </source>
</evidence>
<dbReference type="EMBL" id="KK113015">
    <property type="protein sequence ID" value="KFM59102.1"/>
    <property type="molecule type" value="Genomic_DNA"/>
</dbReference>
<organism evidence="6 7">
    <name type="scientific">Stegodyphus mimosarum</name>
    <name type="common">African social velvet spider</name>
    <dbReference type="NCBI Taxonomy" id="407821"/>
    <lineage>
        <taxon>Eukaryota</taxon>
        <taxon>Metazoa</taxon>
        <taxon>Ecdysozoa</taxon>
        <taxon>Arthropoda</taxon>
        <taxon>Chelicerata</taxon>
        <taxon>Arachnida</taxon>
        <taxon>Araneae</taxon>
        <taxon>Araneomorphae</taxon>
        <taxon>Entelegynae</taxon>
        <taxon>Eresoidea</taxon>
        <taxon>Eresidae</taxon>
        <taxon>Stegodyphus</taxon>
    </lineage>
</organism>
<dbReference type="GO" id="GO:0005634">
    <property type="term" value="C:nucleus"/>
    <property type="evidence" value="ECO:0007669"/>
    <property type="project" value="TreeGrafter"/>
</dbReference>
<dbReference type="GO" id="GO:0010389">
    <property type="term" value="P:regulation of G2/M transition of mitotic cell cycle"/>
    <property type="evidence" value="ECO:0007669"/>
    <property type="project" value="TreeGrafter"/>
</dbReference>
<dbReference type="OrthoDB" id="6430287at2759"/>
<dbReference type="GO" id="GO:0004693">
    <property type="term" value="F:cyclin-dependent protein serine/threonine kinase activity"/>
    <property type="evidence" value="ECO:0007669"/>
    <property type="project" value="TreeGrafter"/>
</dbReference>
<dbReference type="GO" id="GO:0000082">
    <property type="term" value="P:G1/S transition of mitotic cell cycle"/>
    <property type="evidence" value="ECO:0007669"/>
    <property type="project" value="TreeGrafter"/>
</dbReference>
<dbReference type="AlphaFoldDB" id="A0A087T1W3"/>
<keyword evidence="3" id="KW-0547">Nucleotide-binding</keyword>
<dbReference type="Proteomes" id="UP000054359">
    <property type="component" value="Unassembled WGS sequence"/>
</dbReference>
<dbReference type="OMA" id="APNEETW"/>
<reference evidence="6 7" key="1">
    <citation type="submission" date="2013-11" db="EMBL/GenBank/DDBJ databases">
        <title>Genome sequencing of Stegodyphus mimosarum.</title>
        <authorList>
            <person name="Bechsgaard J."/>
        </authorList>
    </citation>
    <scope>NUCLEOTIDE SEQUENCE [LARGE SCALE GENOMIC DNA]</scope>
</reference>
<keyword evidence="2" id="KW-0808">Transferase</keyword>
<evidence type="ECO:0000256" key="2">
    <source>
        <dbReference type="ARBA" id="ARBA00022679"/>
    </source>
</evidence>
<keyword evidence="4 6" id="KW-0418">Kinase</keyword>
<name>A0A087T1W3_STEMI</name>
<evidence type="ECO:0000256" key="5">
    <source>
        <dbReference type="ARBA" id="ARBA00022840"/>
    </source>
</evidence>
<evidence type="ECO:0000313" key="6">
    <source>
        <dbReference type="EMBL" id="KFM59102.1"/>
    </source>
</evidence>
<keyword evidence="7" id="KW-1185">Reference proteome</keyword>
<sequence length="129" mass="14561">MSFSLSFCLSDCRPLFRGMSEVDQLRKIFEIMGSPAEEEWPDVPLPWVSFKNYKKKSLESVVPEISKEGIDLLQKMLTFDPLKRISAKDAMNHDFFSDFELQSPTYEAKKATKSAVSVGTEPGTSAQSK</sequence>
<dbReference type="GO" id="GO:0010468">
    <property type="term" value="P:regulation of gene expression"/>
    <property type="evidence" value="ECO:0007669"/>
    <property type="project" value="TreeGrafter"/>
</dbReference>
<feature type="non-terminal residue" evidence="6">
    <location>
        <position position="129"/>
    </location>
</feature>
<dbReference type="PANTHER" id="PTHR24056:SF472">
    <property type="entry name" value="CYCLIN-DEPENDENT KINASE 4, ISOFORM A"/>
    <property type="match status" value="1"/>
</dbReference>
<dbReference type="GO" id="GO:0005737">
    <property type="term" value="C:cytoplasm"/>
    <property type="evidence" value="ECO:0007669"/>
    <property type="project" value="TreeGrafter"/>
</dbReference>
<evidence type="ECO:0000313" key="7">
    <source>
        <dbReference type="Proteomes" id="UP000054359"/>
    </source>
</evidence>
<dbReference type="GO" id="GO:0005524">
    <property type="term" value="F:ATP binding"/>
    <property type="evidence" value="ECO:0007669"/>
    <property type="project" value="UniProtKB-KW"/>
</dbReference>
<keyword evidence="1" id="KW-0723">Serine/threonine-protein kinase</keyword>
<dbReference type="InterPro" id="IPR050108">
    <property type="entry name" value="CDK"/>
</dbReference>
<dbReference type="STRING" id="407821.A0A087T1W3"/>